<dbReference type="Pfam" id="PF22042">
    <property type="entry name" value="EF-G_D2"/>
    <property type="match status" value="1"/>
</dbReference>
<keyword evidence="5" id="KW-0342">GTP-binding</keyword>
<dbReference type="InterPro" id="IPR027417">
    <property type="entry name" value="P-loop_NTPase"/>
</dbReference>
<dbReference type="NCBIfam" id="TIGR00231">
    <property type="entry name" value="small_GTP"/>
    <property type="match status" value="1"/>
</dbReference>
<reference evidence="7" key="1">
    <citation type="submission" date="2020-07" db="EMBL/GenBank/DDBJ databases">
        <title>Huge and variable diversity of episymbiotic CPR bacteria and DPANN archaea in groundwater ecosystems.</title>
        <authorList>
            <person name="He C.Y."/>
            <person name="Keren R."/>
            <person name="Whittaker M."/>
            <person name="Farag I.F."/>
            <person name="Doudna J."/>
            <person name="Cate J.H.D."/>
            <person name="Banfield J.F."/>
        </authorList>
    </citation>
    <scope>NUCLEOTIDE SEQUENCE</scope>
    <source>
        <strain evidence="7">NC_groundwater_193_Ag_S-0.1um_51_7</strain>
    </source>
</reference>
<organism evidence="7 8">
    <name type="scientific">Candidatus Sungiibacteriota bacterium</name>
    <dbReference type="NCBI Taxonomy" id="2750080"/>
    <lineage>
        <taxon>Bacteria</taxon>
        <taxon>Candidatus Sungiibacteriota</taxon>
    </lineage>
</organism>
<dbReference type="Pfam" id="PF11987">
    <property type="entry name" value="IF-2"/>
    <property type="match status" value="1"/>
</dbReference>
<dbReference type="Gene3D" id="2.40.30.10">
    <property type="entry name" value="Translation factors"/>
    <property type="match status" value="2"/>
</dbReference>
<dbReference type="GO" id="GO:0003924">
    <property type="term" value="F:GTPase activity"/>
    <property type="evidence" value="ECO:0007669"/>
    <property type="project" value="InterPro"/>
</dbReference>
<dbReference type="PANTHER" id="PTHR43381:SF5">
    <property type="entry name" value="TR-TYPE G DOMAIN-CONTAINING PROTEIN"/>
    <property type="match status" value="1"/>
</dbReference>
<feature type="non-terminal residue" evidence="7">
    <location>
        <position position="1"/>
    </location>
</feature>
<dbReference type="InterPro" id="IPR005225">
    <property type="entry name" value="Small_GTP-bd"/>
</dbReference>
<dbReference type="AlphaFoldDB" id="A0A931WP97"/>
<evidence type="ECO:0000313" key="7">
    <source>
        <dbReference type="EMBL" id="MBI2096715.1"/>
    </source>
</evidence>
<name>A0A931WP97_9BACT</name>
<dbReference type="EMBL" id="JACOZA010000025">
    <property type="protein sequence ID" value="MBI2096715.1"/>
    <property type="molecule type" value="Genomic_DNA"/>
</dbReference>
<proteinExistence type="inferred from homology"/>
<dbReference type="SUPFAM" id="SSF52540">
    <property type="entry name" value="P-loop containing nucleoside triphosphate hydrolases"/>
    <property type="match status" value="1"/>
</dbReference>
<protein>
    <submittedName>
        <fullName evidence="7">GTP-binding protein</fullName>
    </submittedName>
</protein>
<keyword evidence="4" id="KW-0648">Protein biosynthesis</keyword>
<evidence type="ECO:0000256" key="5">
    <source>
        <dbReference type="ARBA" id="ARBA00023134"/>
    </source>
</evidence>
<dbReference type="InterPro" id="IPR015760">
    <property type="entry name" value="TIF_IF2"/>
</dbReference>
<evidence type="ECO:0000256" key="4">
    <source>
        <dbReference type="ARBA" id="ARBA00022917"/>
    </source>
</evidence>
<dbReference type="Gene3D" id="3.40.50.300">
    <property type="entry name" value="P-loop containing nucleotide triphosphate hydrolases"/>
    <property type="match status" value="1"/>
</dbReference>
<feature type="domain" description="Tr-type G" evidence="6">
    <location>
        <begin position="1"/>
        <end position="122"/>
    </location>
</feature>
<dbReference type="CDD" id="cd01887">
    <property type="entry name" value="IF2_eIF5B"/>
    <property type="match status" value="1"/>
</dbReference>
<dbReference type="GO" id="GO:0005737">
    <property type="term" value="C:cytoplasm"/>
    <property type="evidence" value="ECO:0007669"/>
    <property type="project" value="TreeGrafter"/>
</dbReference>
<dbReference type="InterPro" id="IPR009000">
    <property type="entry name" value="Transl_B-barrel_sf"/>
</dbReference>
<evidence type="ECO:0000259" key="6">
    <source>
        <dbReference type="PROSITE" id="PS51722"/>
    </source>
</evidence>
<dbReference type="InterPro" id="IPR036925">
    <property type="entry name" value="TIF_IF2_dom3_sf"/>
</dbReference>
<evidence type="ECO:0000256" key="3">
    <source>
        <dbReference type="ARBA" id="ARBA00022741"/>
    </source>
</evidence>
<dbReference type="Pfam" id="PF00009">
    <property type="entry name" value="GTP_EFTU"/>
    <property type="match status" value="1"/>
</dbReference>
<keyword evidence="2" id="KW-0396">Initiation factor</keyword>
<comment type="similarity">
    <text evidence="1">Belongs to the TRAFAC class translation factor GTPase superfamily. Classic translation factor GTPase family. IF-2 subfamily.</text>
</comment>
<sequence length="436" mass="47257">TFIDTPGHEAFKEMRSRGAVVADIGVLVVAADEGVKPQTKEAIQILKTAEIPFVVAINKIDRLGKDVELVKKELSENEVQVESWGGKVPSIELSAKTGENVEELIETLLLVADVEHFTGNPHVPAEAVVVESHRDPKRGATATLLIRDGKIERGNFIVIDGAASPVKILEDFLGKSVEAAGPSQPVRIAGLVEVPGVGSAVKTFLSKAEAETYAAREKKTERAALQEIKAGKTYINVILKTDVSGSKEAIEGTLQNMQLEDIGIRLIRSEVGDINDSDVQLALSSTNVVVIGFRVKFPSHLAEVAKNNGIQVISAEIIYDLFDQLKAAVQHLIPAEIREVLSGKLKVLKFFKQEKSKQIVGGRVTEGVVHNGEFFRIVRKGVGQGKGKIANLQIRRQAAAETAEGNECGLLVEADLLIAEGDVLEVYKEERIERSF</sequence>
<evidence type="ECO:0000313" key="8">
    <source>
        <dbReference type="Proteomes" id="UP000724148"/>
    </source>
</evidence>
<evidence type="ECO:0000256" key="1">
    <source>
        <dbReference type="ARBA" id="ARBA00007733"/>
    </source>
</evidence>
<comment type="caution">
    <text evidence="7">The sequence shown here is derived from an EMBL/GenBank/DDBJ whole genome shotgun (WGS) entry which is preliminary data.</text>
</comment>
<dbReference type="GO" id="GO:0003743">
    <property type="term" value="F:translation initiation factor activity"/>
    <property type="evidence" value="ECO:0007669"/>
    <property type="project" value="UniProtKB-KW"/>
</dbReference>
<accession>A0A931WP97</accession>
<dbReference type="InterPro" id="IPR023115">
    <property type="entry name" value="TIF_IF2_dom3"/>
</dbReference>
<dbReference type="SUPFAM" id="SSF52156">
    <property type="entry name" value="Initiation factor IF2/eIF5b, domain 3"/>
    <property type="match status" value="1"/>
</dbReference>
<dbReference type="SUPFAM" id="SSF50447">
    <property type="entry name" value="Translation proteins"/>
    <property type="match status" value="2"/>
</dbReference>
<evidence type="ECO:0000256" key="2">
    <source>
        <dbReference type="ARBA" id="ARBA00022540"/>
    </source>
</evidence>
<dbReference type="PANTHER" id="PTHR43381">
    <property type="entry name" value="TRANSLATION INITIATION FACTOR IF-2-RELATED"/>
    <property type="match status" value="1"/>
</dbReference>
<dbReference type="InterPro" id="IPR053905">
    <property type="entry name" value="EF-G-like_DII"/>
</dbReference>
<gene>
    <name evidence="7" type="ORF">HYT40_00975</name>
</gene>
<dbReference type="FunFam" id="3.40.50.10050:FF:000001">
    <property type="entry name" value="Translation initiation factor IF-2"/>
    <property type="match status" value="1"/>
</dbReference>
<dbReference type="GO" id="GO:0005525">
    <property type="term" value="F:GTP binding"/>
    <property type="evidence" value="ECO:0007669"/>
    <property type="project" value="UniProtKB-KW"/>
</dbReference>
<dbReference type="Gene3D" id="3.40.50.10050">
    <property type="entry name" value="Translation initiation factor IF- 2, domain 3"/>
    <property type="match status" value="1"/>
</dbReference>
<dbReference type="PROSITE" id="PS51722">
    <property type="entry name" value="G_TR_2"/>
    <property type="match status" value="1"/>
</dbReference>
<dbReference type="InterPro" id="IPR000795">
    <property type="entry name" value="T_Tr_GTP-bd_dom"/>
</dbReference>
<keyword evidence="3" id="KW-0547">Nucleotide-binding</keyword>
<dbReference type="Proteomes" id="UP000724148">
    <property type="component" value="Unassembled WGS sequence"/>
</dbReference>